<evidence type="ECO:0000259" key="8">
    <source>
        <dbReference type="PROSITE" id="PS50217"/>
    </source>
</evidence>
<dbReference type="GO" id="GO:0005789">
    <property type="term" value="C:endoplasmic reticulum membrane"/>
    <property type="evidence" value="ECO:0007669"/>
    <property type="project" value="UniProtKB-SubCell"/>
</dbReference>
<dbReference type="InterPro" id="IPR004827">
    <property type="entry name" value="bZIP"/>
</dbReference>
<reference evidence="9" key="2">
    <citation type="submission" date="2020-11" db="EMBL/GenBank/DDBJ databases">
        <authorList>
            <person name="McCartney M.A."/>
            <person name="Auch B."/>
            <person name="Kono T."/>
            <person name="Mallez S."/>
            <person name="Becker A."/>
            <person name="Gohl D.M."/>
            <person name="Silverstein K.A.T."/>
            <person name="Koren S."/>
            <person name="Bechman K.B."/>
            <person name="Herman A."/>
            <person name="Abrahante J.E."/>
            <person name="Garbe J."/>
        </authorList>
    </citation>
    <scope>NUCLEOTIDE SEQUENCE</scope>
    <source>
        <strain evidence="9">Duluth1</strain>
        <tissue evidence="9">Whole animal</tissue>
    </source>
</reference>
<keyword evidence="3" id="KW-0238">DNA-binding</keyword>
<evidence type="ECO:0000313" key="10">
    <source>
        <dbReference type="Proteomes" id="UP000828390"/>
    </source>
</evidence>
<evidence type="ECO:0000256" key="1">
    <source>
        <dbReference type="ARBA" id="ARBA00004648"/>
    </source>
</evidence>
<sequence>MAGPQTAILDLLFDQSDGVLVKENIPDLHSLDFSALGLTLDGFDDMFVEDLLGMPEKPSSPNITAFKDHDYVMQATKSPAGSDSGVSVDSDGLSHIFDLTTSCSSVSQMIPHVGSHYGEHSPCSASDTLSTSPEDMAMDALDLENFDFGDVNFDTIEPSDLIDDDQNVHVLDNNVSIDLESHSDLMTFSTKTNTAISPDGIHTKTIKIIKVSNNSDTLPFTMKDVSTGTKLSGSFPELRLTDEERDLLAKEGVDIPTDMPLTKEEERALKSVRRKIRNKVSAKESRKRKMDYVDGLEKRVKKCTQENQSLQKKVETLEKQNVTLINQLKKLQSLITIKSTRTAQASTCVMVLLLSFAFLIVPNFNPFRDGDSMEDTKTIPIPGKSRNLLHKSGSDLLSGDTDNPYGISSKPVAFWEQPQQSPVVQDFTEEIVEEMEVEGKSNVDKLGEVLGTQEQVVYVQIEKTVEESNVTYVTAEEYQTDHTYQTRSTKVEQTAGGTENGRGQKRKHDL</sequence>
<dbReference type="CDD" id="cd14689">
    <property type="entry name" value="bZIP_CREB3"/>
    <property type="match status" value="1"/>
</dbReference>
<feature type="compositionally biased region" description="Polar residues" evidence="7">
    <location>
        <begin position="482"/>
        <end position="497"/>
    </location>
</feature>
<dbReference type="Proteomes" id="UP000828390">
    <property type="component" value="Unassembled WGS sequence"/>
</dbReference>
<organism evidence="9 10">
    <name type="scientific">Dreissena polymorpha</name>
    <name type="common">Zebra mussel</name>
    <name type="synonym">Mytilus polymorpha</name>
    <dbReference type="NCBI Taxonomy" id="45954"/>
    <lineage>
        <taxon>Eukaryota</taxon>
        <taxon>Metazoa</taxon>
        <taxon>Spiralia</taxon>
        <taxon>Lophotrochozoa</taxon>
        <taxon>Mollusca</taxon>
        <taxon>Bivalvia</taxon>
        <taxon>Autobranchia</taxon>
        <taxon>Heteroconchia</taxon>
        <taxon>Euheterodonta</taxon>
        <taxon>Imparidentia</taxon>
        <taxon>Neoheterodontei</taxon>
        <taxon>Myida</taxon>
        <taxon>Dreissenoidea</taxon>
        <taxon>Dreissenidae</taxon>
        <taxon>Dreissena</taxon>
    </lineage>
</organism>
<dbReference type="PROSITE" id="PS00036">
    <property type="entry name" value="BZIP_BASIC"/>
    <property type="match status" value="1"/>
</dbReference>
<feature type="region of interest" description="Disordered" evidence="7">
    <location>
        <begin position="482"/>
        <end position="510"/>
    </location>
</feature>
<dbReference type="SUPFAM" id="SSF57959">
    <property type="entry name" value="Leucine zipper domain"/>
    <property type="match status" value="1"/>
</dbReference>
<evidence type="ECO:0000256" key="4">
    <source>
        <dbReference type="ARBA" id="ARBA00023163"/>
    </source>
</evidence>
<feature type="domain" description="BZIP" evidence="8">
    <location>
        <begin position="268"/>
        <end position="331"/>
    </location>
</feature>
<feature type="coiled-coil region" evidence="6">
    <location>
        <begin position="293"/>
        <end position="334"/>
    </location>
</feature>
<protein>
    <recommendedName>
        <fullName evidence="8">BZIP domain-containing protein</fullName>
    </recommendedName>
</protein>
<evidence type="ECO:0000256" key="7">
    <source>
        <dbReference type="SAM" id="MobiDB-lite"/>
    </source>
</evidence>
<dbReference type="PROSITE" id="PS50217">
    <property type="entry name" value="BZIP"/>
    <property type="match status" value="1"/>
</dbReference>
<evidence type="ECO:0000313" key="9">
    <source>
        <dbReference type="EMBL" id="KAH3840396.1"/>
    </source>
</evidence>
<dbReference type="Gene3D" id="1.20.5.170">
    <property type="match status" value="1"/>
</dbReference>
<dbReference type="Pfam" id="PF00170">
    <property type="entry name" value="bZIP_1"/>
    <property type="match status" value="1"/>
</dbReference>
<reference evidence="9" key="1">
    <citation type="journal article" date="2019" name="bioRxiv">
        <title>The Genome of the Zebra Mussel, Dreissena polymorpha: A Resource for Invasive Species Research.</title>
        <authorList>
            <person name="McCartney M.A."/>
            <person name="Auch B."/>
            <person name="Kono T."/>
            <person name="Mallez S."/>
            <person name="Zhang Y."/>
            <person name="Obille A."/>
            <person name="Becker A."/>
            <person name="Abrahante J.E."/>
            <person name="Garbe J."/>
            <person name="Badalamenti J.P."/>
            <person name="Herman A."/>
            <person name="Mangelson H."/>
            <person name="Liachko I."/>
            <person name="Sullivan S."/>
            <person name="Sone E.D."/>
            <person name="Koren S."/>
            <person name="Silverstein K.A.T."/>
            <person name="Beckman K.B."/>
            <person name="Gohl D.M."/>
        </authorList>
    </citation>
    <scope>NUCLEOTIDE SEQUENCE</scope>
    <source>
        <strain evidence="9">Duluth1</strain>
        <tissue evidence="9">Whole animal</tissue>
    </source>
</reference>
<evidence type="ECO:0000256" key="2">
    <source>
        <dbReference type="ARBA" id="ARBA00023015"/>
    </source>
</evidence>
<dbReference type="InterPro" id="IPR051381">
    <property type="entry name" value="CREB_ATF_subfamily"/>
</dbReference>
<keyword evidence="2" id="KW-0805">Transcription regulation</keyword>
<dbReference type="GO" id="GO:0000978">
    <property type="term" value="F:RNA polymerase II cis-regulatory region sequence-specific DNA binding"/>
    <property type="evidence" value="ECO:0007669"/>
    <property type="project" value="TreeGrafter"/>
</dbReference>
<accession>A0A9D4KIU4</accession>
<dbReference type="EMBL" id="JAIWYP010000004">
    <property type="protein sequence ID" value="KAH3840396.1"/>
    <property type="molecule type" value="Genomic_DNA"/>
</dbReference>
<dbReference type="PANTHER" id="PTHR45996">
    <property type="entry name" value="AGAP001464-PB"/>
    <property type="match status" value="1"/>
</dbReference>
<evidence type="ECO:0000256" key="3">
    <source>
        <dbReference type="ARBA" id="ARBA00023125"/>
    </source>
</evidence>
<comment type="subcellular location">
    <subcellularLocation>
        <location evidence="1">Endoplasmic reticulum membrane</location>
        <topology evidence="1">Single-pass type II membrane protein</topology>
    </subcellularLocation>
</comment>
<comment type="caution">
    <text evidence="9">The sequence shown here is derived from an EMBL/GenBank/DDBJ whole genome shotgun (WGS) entry which is preliminary data.</text>
</comment>
<evidence type="ECO:0000256" key="6">
    <source>
        <dbReference type="SAM" id="Coils"/>
    </source>
</evidence>
<keyword evidence="5" id="KW-0539">Nucleus</keyword>
<proteinExistence type="predicted"/>
<dbReference type="AlphaFoldDB" id="A0A9D4KIU4"/>
<keyword evidence="4" id="KW-0804">Transcription</keyword>
<evidence type="ECO:0000256" key="5">
    <source>
        <dbReference type="ARBA" id="ARBA00023242"/>
    </source>
</evidence>
<dbReference type="SMART" id="SM00338">
    <property type="entry name" value="BRLZ"/>
    <property type="match status" value="1"/>
</dbReference>
<keyword evidence="10" id="KW-1185">Reference proteome</keyword>
<dbReference type="GO" id="GO:0005634">
    <property type="term" value="C:nucleus"/>
    <property type="evidence" value="ECO:0007669"/>
    <property type="project" value="TreeGrafter"/>
</dbReference>
<dbReference type="InterPro" id="IPR046347">
    <property type="entry name" value="bZIP_sf"/>
</dbReference>
<name>A0A9D4KIU4_DREPO</name>
<dbReference type="GO" id="GO:0000981">
    <property type="term" value="F:DNA-binding transcription factor activity, RNA polymerase II-specific"/>
    <property type="evidence" value="ECO:0007669"/>
    <property type="project" value="TreeGrafter"/>
</dbReference>
<keyword evidence="6" id="KW-0175">Coiled coil</keyword>
<gene>
    <name evidence="9" type="ORF">DPMN_113844</name>
</gene>
<dbReference type="PANTHER" id="PTHR45996:SF3">
    <property type="entry name" value="CREB-H TRANSCRIPTION FACTOR HOMOLOG LET-607"/>
    <property type="match status" value="1"/>
</dbReference>